<dbReference type="Proteomes" id="UP001152592">
    <property type="component" value="Unassembled WGS sequence"/>
</dbReference>
<evidence type="ECO:0000313" key="2">
    <source>
        <dbReference type="Proteomes" id="UP001152592"/>
    </source>
</evidence>
<comment type="caution">
    <text evidence="1">The sequence shown here is derived from an EMBL/GenBank/DDBJ whole genome shotgun (WGS) entry which is preliminary data.</text>
</comment>
<proteinExistence type="predicted"/>
<evidence type="ECO:0000313" key="1">
    <source>
        <dbReference type="EMBL" id="CAG8230751.1"/>
    </source>
</evidence>
<dbReference type="OrthoDB" id="5607at2759"/>
<name>A0A9W4I734_9EURO</name>
<dbReference type="AlphaFoldDB" id="A0A9W4I734"/>
<sequence length="108" mass="11769">MGTFLEFDKDDSNKLHTIVGTFNLGPMPLATDPMAENLVDTPQPSGYGLSNDFSWITHNGHNLIWLPSEYRPSNESLFAMHGATMAIGCSSGHVIFLELSKECPVSGL</sequence>
<organism evidence="1 2">
    <name type="scientific">Penicillium salamii</name>
    <dbReference type="NCBI Taxonomy" id="1612424"/>
    <lineage>
        <taxon>Eukaryota</taxon>
        <taxon>Fungi</taxon>
        <taxon>Dikarya</taxon>
        <taxon>Ascomycota</taxon>
        <taxon>Pezizomycotina</taxon>
        <taxon>Eurotiomycetes</taxon>
        <taxon>Eurotiomycetidae</taxon>
        <taxon>Eurotiales</taxon>
        <taxon>Aspergillaceae</taxon>
        <taxon>Penicillium</taxon>
    </lineage>
</organism>
<gene>
    <name evidence="1" type="ORF">PSALAMII_LOCUS274</name>
</gene>
<reference evidence="1" key="1">
    <citation type="submission" date="2021-07" db="EMBL/GenBank/DDBJ databases">
        <authorList>
            <person name="Branca A.L. A."/>
        </authorList>
    </citation>
    <scope>NUCLEOTIDE SEQUENCE</scope>
</reference>
<dbReference type="EMBL" id="CAJVPD010000011">
    <property type="protein sequence ID" value="CAG8230751.1"/>
    <property type="molecule type" value="Genomic_DNA"/>
</dbReference>
<accession>A0A9W4I734</accession>
<protein>
    <submittedName>
        <fullName evidence="1">Uncharacterized protein</fullName>
    </submittedName>
</protein>